<feature type="region of interest" description="Disordered" evidence="1">
    <location>
        <begin position="76"/>
        <end position="96"/>
    </location>
</feature>
<proteinExistence type="predicted"/>
<evidence type="ECO:0000313" key="3">
    <source>
        <dbReference type="Proteomes" id="UP000237347"/>
    </source>
</evidence>
<name>A0AAW0LHX2_QUESU</name>
<comment type="caution">
    <text evidence="2">The sequence shown here is derived from an EMBL/GenBank/DDBJ whole genome shotgun (WGS) entry which is preliminary data.</text>
</comment>
<keyword evidence="3" id="KW-1185">Reference proteome</keyword>
<organism evidence="2 3">
    <name type="scientific">Quercus suber</name>
    <name type="common">Cork oak</name>
    <dbReference type="NCBI Taxonomy" id="58331"/>
    <lineage>
        <taxon>Eukaryota</taxon>
        <taxon>Viridiplantae</taxon>
        <taxon>Streptophyta</taxon>
        <taxon>Embryophyta</taxon>
        <taxon>Tracheophyta</taxon>
        <taxon>Spermatophyta</taxon>
        <taxon>Magnoliopsida</taxon>
        <taxon>eudicotyledons</taxon>
        <taxon>Gunneridae</taxon>
        <taxon>Pentapetalae</taxon>
        <taxon>rosids</taxon>
        <taxon>fabids</taxon>
        <taxon>Fagales</taxon>
        <taxon>Fagaceae</taxon>
        <taxon>Quercus</taxon>
    </lineage>
</organism>
<protein>
    <submittedName>
        <fullName evidence="2">Late embryogenis abundant protein 2</fullName>
    </submittedName>
</protein>
<dbReference type="InterPro" id="IPR004926">
    <property type="entry name" value="LEA_3a"/>
</dbReference>
<dbReference type="AlphaFoldDB" id="A0AAW0LHX2"/>
<sequence>MARSFSNAKLLSALVVDGFSKHYYQVDQNIDKKEGKARDFAKCAHNQINPLAYFYFRCANVICGGFTRIASSVARSGNSGSSMVKKQGEEIVGSTEKVSVGPRPVTGYYRPENRVDEIDVAELRAIFLNNKN</sequence>
<evidence type="ECO:0000256" key="1">
    <source>
        <dbReference type="SAM" id="MobiDB-lite"/>
    </source>
</evidence>
<gene>
    <name evidence="2" type="primary">LEA2</name>
    <name evidence="2" type="ORF">CFP56_042665</name>
</gene>
<dbReference type="EMBL" id="PKMF04000090">
    <property type="protein sequence ID" value="KAK7851180.1"/>
    <property type="molecule type" value="Genomic_DNA"/>
</dbReference>
<dbReference type="PANTHER" id="PTHR33509">
    <property type="entry name" value="LATE EMBRYOGENIS ABUNDANT PROTEIN 2-RELATED"/>
    <property type="match status" value="1"/>
</dbReference>
<evidence type="ECO:0000313" key="2">
    <source>
        <dbReference type="EMBL" id="KAK7851180.1"/>
    </source>
</evidence>
<dbReference type="PANTHER" id="PTHR33509:SF5">
    <property type="entry name" value="PROTEIN SENESCENCE-ASSOCIATED GENE 21, MITOCHONDRIAL"/>
    <property type="match status" value="1"/>
</dbReference>
<reference evidence="2 3" key="1">
    <citation type="journal article" date="2018" name="Sci. Data">
        <title>The draft genome sequence of cork oak.</title>
        <authorList>
            <person name="Ramos A.M."/>
            <person name="Usie A."/>
            <person name="Barbosa P."/>
            <person name="Barros P.M."/>
            <person name="Capote T."/>
            <person name="Chaves I."/>
            <person name="Simoes F."/>
            <person name="Abreu I."/>
            <person name="Carrasquinho I."/>
            <person name="Faro C."/>
            <person name="Guimaraes J.B."/>
            <person name="Mendonca D."/>
            <person name="Nobrega F."/>
            <person name="Rodrigues L."/>
            <person name="Saibo N.J.M."/>
            <person name="Varela M.C."/>
            <person name="Egas C."/>
            <person name="Matos J."/>
            <person name="Miguel C.M."/>
            <person name="Oliveira M.M."/>
            <person name="Ricardo C.P."/>
            <person name="Goncalves S."/>
        </authorList>
    </citation>
    <scope>NUCLEOTIDE SEQUENCE [LARGE SCALE GENOMIC DNA]</scope>
    <source>
        <strain evidence="3">cv. HL8</strain>
    </source>
</reference>
<dbReference type="GO" id="GO:0006950">
    <property type="term" value="P:response to stress"/>
    <property type="evidence" value="ECO:0007669"/>
    <property type="project" value="TreeGrafter"/>
</dbReference>
<dbReference type="GO" id="GO:0005739">
    <property type="term" value="C:mitochondrion"/>
    <property type="evidence" value="ECO:0007669"/>
    <property type="project" value="TreeGrafter"/>
</dbReference>
<accession>A0AAW0LHX2</accession>
<dbReference type="Proteomes" id="UP000237347">
    <property type="component" value="Unassembled WGS sequence"/>
</dbReference>
<dbReference type="Pfam" id="PF03242">
    <property type="entry name" value="LEA_3a"/>
    <property type="match status" value="1"/>
</dbReference>